<organism evidence="1 2">
    <name type="scientific">Mucuna pruriens</name>
    <name type="common">Velvet bean</name>
    <name type="synonym">Dolichos pruriens</name>
    <dbReference type="NCBI Taxonomy" id="157652"/>
    <lineage>
        <taxon>Eukaryota</taxon>
        <taxon>Viridiplantae</taxon>
        <taxon>Streptophyta</taxon>
        <taxon>Embryophyta</taxon>
        <taxon>Tracheophyta</taxon>
        <taxon>Spermatophyta</taxon>
        <taxon>Magnoliopsida</taxon>
        <taxon>eudicotyledons</taxon>
        <taxon>Gunneridae</taxon>
        <taxon>Pentapetalae</taxon>
        <taxon>rosids</taxon>
        <taxon>fabids</taxon>
        <taxon>Fabales</taxon>
        <taxon>Fabaceae</taxon>
        <taxon>Papilionoideae</taxon>
        <taxon>50 kb inversion clade</taxon>
        <taxon>NPAAA clade</taxon>
        <taxon>indigoferoid/millettioid clade</taxon>
        <taxon>Phaseoleae</taxon>
        <taxon>Mucuna</taxon>
    </lineage>
</organism>
<evidence type="ECO:0000313" key="1">
    <source>
        <dbReference type="EMBL" id="RDX88001.1"/>
    </source>
</evidence>
<sequence length="230" mass="25575">FRGSDLVSFCSFGDIFDILEFGEFLSDSEEVANSSSNSDFDPANIASNLEIGYDSKSVDSNIVDFDLEATRRCDIGSVKMDEEEVPSKRISSSVGVWSSCSKHAFGDYYRHDSKMEHFIACSKTNDATHVAYLFFKEVVCLLPRTIVSDRDVKFLSKEFNSRTNPFEDEGNDRDPTNKAGDPLHDIGGPMTRNFAYFGICLMTSRKGHALVGCFVKAQMSYTLAGGQCTY</sequence>
<dbReference type="EMBL" id="QJKJ01006077">
    <property type="protein sequence ID" value="RDX88001.1"/>
    <property type="molecule type" value="Genomic_DNA"/>
</dbReference>
<protein>
    <recommendedName>
        <fullName evidence="3">Integrase catalytic domain-containing protein</fullName>
    </recommendedName>
</protein>
<dbReference type="Proteomes" id="UP000257109">
    <property type="component" value="Unassembled WGS sequence"/>
</dbReference>
<proteinExistence type="predicted"/>
<accession>A0A371GBU5</accession>
<feature type="non-terminal residue" evidence="1">
    <location>
        <position position="230"/>
    </location>
</feature>
<reference evidence="1" key="1">
    <citation type="submission" date="2018-05" db="EMBL/GenBank/DDBJ databases">
        <title>Draft genome of Mucuna pruriens seed.</title>
        <authorList>
            <person name="Nnadi N.E."/>
            <person name="Vos R."/>
            <person name="Hasami M.H."/>
            <person name="Devisetty U.K."/>
            <person name="Aguiy J.C."/>
        </authorList>
    </citation>
    <scope>NUCLEOTIDE SEQUENCE [LARGE SCALE GENOMIC DNA]</scope>
    <source>
        <strain evidence="1">JCA_2017</strain>
    </source>
</reference>
<dbReference type="PANTHER" id="PTHR35046:SF9">
    <property type="entry name" value="RNA-DIRECTED DNA POLYMERASE"/>
    <property type="match status" value="1"/>
</dbReference>
<dbReference type="PANTHER" id="PTHR35046">
    <property type="entry name" value="ZINC KNUCKLE (CCHC-TYPE) FAMILY PROTEIN"/>
    <property type="match status" value="1"/>
</dbReference>
<comment type="caution">
    <text evidence="1">The sequence shown here is derived from an EMBL/GenBank/DDBJ whole genome shotgun (WGS) entry which is preliminary data.</text>
</comment>
<name>A0A371GBU5_MUCPR</name>
<feature type="non-terminal residue" evidence="1">
    <location>
        <position position="1"/>
    </location>
</feature>
<gene>
    <name evidence="1" type="ORF">CR513_30461</name>
</gene>
<evidence type="ECO:0008006" key="3">
    <source>
        <dbReference type="Google" id="ProtNLM"/>
    </source>
</evidence>
<dbReference type="AlphaFoldDB" id="A0A371GBU5"/>
<keyword evidence="2" id="KW-1185">Reference proteome</keyword>
<evidence type="ECO:0000313" key="2">
    <source>
        <dbReference type="Proteomes" id="UP000257109"/>
    </source>
</evidence>